<dbReference type="InParanoid" id="A0A059AXH5"/>
<feature type="compositionally biased region" description="Polar residues" evidence="1">
    <location>
        <begin position="19"/>
        <end position="29"/>
    </location>
</feature>
<reference evidence="2" key="1">
    <citation type="submission" date="2013-07" db="EMBL/GenBank/DDBJ databases">
        <title>The genome of Eucalyptus grandis.</title>
        <authorList>
            <person name="Schmutz J."/>
            <person name="Hayes R."/>
            <person name="Myburg A."/>
            <person name="Tuskan G."/>
            <person name="Grattapaglia D."/>
            <person name="Rokhsar D.S."/>
        </authorList>
    </citation>
    <scope>NUCLEOTIDE SEQUENCE</scope>
    <source>
        <tissue evidence="2">Leaf extractions</tissue>
    </source>
</reference>
<dbReference type="EMBL" id="KK198760">
    <property type="protein sequence ID" value="KCW58568.1"/>
    <property type="molecule type" value="Genomic_DNA"/>
</dbReference>
<gene>
    <name evidence="2" type="ORF">EUGRSUZ_H01225</name>
</gene>
<evidence type="ECO:0000313" key="2">
    <source>
        <dbReference type="EMBL" id="KCW58568.1"/>
    </source>
</evidence>
<protein>
    <submittedName>
        <fullName evidence="2">Uncharacterized protein</fullName>
    </submittedName>
</protein>
<dbReference type="AlphaFoldDB" id="A0A059AXH5"/>
<accession>A0A059AXH5</accession>
<sequence length="126" mass="14416">MGFSRVDTTKGDQDFQPHSAPSQKDTTTPQEDHMSFPPSNSGGYSQKDDTSSLPFTQPSHPSRCIGWWWRQHPPKHSVSADMNRQKLLDDWAPSQAHVVHDQHTHSHKCLSRDSDAVDLRTIYFYI</sequence>
<name>A0A059AXH5_EUCGR</name>
<evidence type="ECO:0000256" key="1">
    <source>
        <dbReference type="SAM" id="MobiDB-lite"/>
    </source>
</evidence>
<proteinExistence type="predicted"/>
<organism evidence="2">
    <name type="scientific">Eucalyptus grandis</name>
    <name type="common">Flooded gum</name>
    <dbReference type="NCBI Taxonomy" id="71139"/>
    <lineage>
        <taxon>Eukaryota</taxon>
        <taxon>Viridiplantae</taxon>
        <taxon>Streptophyta</taxon>
        <taxon>Embryophyta</taxon>
        <taxon>Tracheophyta</taxon>
        <taxon>Spermatophyta</taxon>
        <taxon>Magnoliopsida</taxon>
        <taxon>eudicotyledons</taxon>
        <taxon>Gunneridae</taxon>
        <taxon>Pentapetalae</taxon>
        <taxon>rosids</taxon>
        <taxon>malvids</taxon>
        <taxon>Myrtales</taxon>
        <taxon>Myrtaceae</taxon>
        <taxon>Myrtoideae</taxon>
        <taxon>Eucalypteae</taxon>
        <taxon>Eucalyptus</taxon>
    </lineage>
</organism>
<feature type="region of interest" description="Disordered" evidence="1">
    <location>
        <begin position="1"/>
        <end position="59"/>
    </location>
</feature>
<dbReference type="Gramene" id="KCW58568">
    <property type="protein sequence ID" value="KCW58568"/>
    <property type="gene ID" value="EUGRSUZ_H01225"/>
</dbReference>